<dbReference type="Proteomes" id="UP001243364">
    <property type="component" value="Unassembled WGS sequence"/>
</dbReference>
<dbReference type="Gene3D" id="1.10.630.10">
    <property type="entry name" value="Cytochrome P450"/>
    <property type="match status" value="1"/>
</dbReference>
<evidence type="ECO:0000313" key="3">
    <source>
        <dbReference type="EMBL" id="MDQ0688351.1"/>
    </source>
</evidence>
<keyword evidence="2" id="KW-0349">Heme</keyword>
<dbReference type="EMBL" id="JAUSYA010000001">
    <property type="protein sequence ID" value="MDQ0688351.1"/>
    <property type="molecule type" value="Genomic_DNA"/>
</dbReference>
<reference evidence="3 4" key="1">
    <citation type="submission" date="2023-07" db="EMBL/GenBank/DDBJ databases">
        <title>Comparative genomics of wheat-associated soil bacteria to identify genetic determinants of phenazine resistance.</title>
        <authorList>
            <person name="Mouncey N."/>
        </authorList>
    </citation>
    <scope>NUCLEOTIDE SEQUENCE [LARGE SCALE GENOMIC DNA]</scope>
    <source>
        <strain evidence="3 4">W4I19-2</strain>
    </source>
</reference>
<dbReference type="InterPro" id="IPR017972">
    <property type="entry name" value="Cyt_P450_CS"/>
</dbReference>
<dbReference type="RefSeq" id="WP_307048870.1">
    <property type="nucleotide sequence ID" value="NZ_JAUSYA010000001.1"/>
</dbReference>
<keyword evidence="2" id="KW-0560">Oxidoreductase</keyword>
<keyword evidence="2" id="KW-0479">Metal-binding</keyword>
<name>A0ABU0QD73_STRAH</name>
<dbReference type="PANTHER" id="PTHR46696:SF1">
    <property type="entry name" value="CYTOCHROME P450 YJIB-RELATED"/>
    <property type="match status" value="1"/>
</dbReference>
<accession>A0ABU0QD73</accession>
<organism evidence="3 4">
    <name type="scientific">Streptomyces achromogenes</name>
    <dbReference type="NCBI Taxonomy" id="67255"/>
    <lineage>
        <taxon>Bacteria</taxon>
        <taxon>Bacillati</taxon>
        <taxon>Actinomycetota</taxon>
        <taxon>Actinomycetes</taxon>
        <taxon>Kitasatosporales</taxon>
        <taxon>Streptomycetaceae</taxon>
        <taxon>Streptomyces</taxon>
    </lineage>
</organism>
<dbReference type="InterPro" id="IPR001128">
    <property type="entry name" value="Cyt_P450"/>
</dbReference>
<evidence type="ECO:0000256" key="2">
    <source>
        <dbReference type="RuleBase" id="RU000461"/>
    </source>
</evidence>
<keyword evidence="4" id="KW-1185">Reference proteome</keyword>
<keyword evidence="2" id="KW-0503">Monooxygenase</keyword>
<comment type="similarity">
    <text evidence="1 2">Belongs to the cytochrome P450 family.</text>
</comment>
<gene>
    <name evidence="3" type="ORF">QFZ56_007314</name>
</gene>
<keyword evidence="2" id="KW-0408">Iron</keyword>
<dbReference type="Pfam" id="PF00067">
    <property type="entry name" value="p450"/>
    <property type="match status" value="1"/>
</dbReference>
<dbReference type="PROSITE" id="PS00086">
    <property type="entry name" value="CYTOCHROME_P450"/>
    <property type="match status" value="1"/>
</dbReference>
<evidence type="ECO:0000256" key="1">
    <source>
        <dbReference type="ARBA" id="ARBA00010617"/>
    </source>
</evidence>
<comment type="caution">
    <text evidence="3">The sequence shown here is derived from an EMBL/GenBank/DDBJ whole genome shotgun (WGS) entry which is preliminary data.</text>
</comment>
<dbReference type="InterPro" id="IPR002397">
    <property type="entry name" value="Cyt_P450_B"/>
</dbReference>
<dbReference type="PANTHER" id="PTHR46696">
    <property type="entry name" value="P450, PUTATIVE (EUROFUNG)-RELATED"/>
    <property type="match status" value="1"/>
</dbReference>
<dbReference type="PRINTS" id="PR00359">
    <property type="entry name" value="BP450"/>
</dbReference>
<dbReference type="SUPFAM" id="SSF48264">
    <property type="entry name" value="Cytochrome P450"/>
    <property type="match status" value="1"/>
</dbReference>
<proteinExistence type="inferred from homology"/>
<evidence type="ECO:0000313" key="4">
    <source>
        <dbReference type="Proteomes" id="UP001243364"/>
    </source>
</evidence>
<dbReference type="InterPro" id="IPR036396">
    <property type="entry name" value="Cyt_P450_sf"/>
</dbReference>
<protein>
    <submittedName>
        <fullName evidence="3">Cytochrome P450</fullName>
    </submittedName>
</protein>
<sequence length="395" mass="43023">MAVVPCAEIDMFASSDRSIRYEQYRQLRELGGVVRLREPDVYALTRYDEVKAALADHDTFLSGEGVGFNPDVNRLMRGVTLVSDPPEHDVLRSVVGAGLRPGSVQGRGEEIARKAQGLVAEVVARGAIDGVAELAQAMPMLVIPDYLGLPDRGREHLYEWGQVGNDLLGPVTERTPHNMEMTQRLFAFAHELAANGELAPGSPGAAMLEAAEQGVIPREKCPLLLVDFIGPSLETTAAAIGHLLVVFAERPDQWAALRAEPGLVASTINELLRFETPVRGLTRVAARDTRLGGVTIPQGARVWALFASANRDERKWERADEFDLRRNPRDHLAFGYGAHGCVGHGVARLELHALIHALLDSVERIELTGDPVIAQNTILNTYAEVPVRLVARKAG</sequence>